<feature type="non-terminal residue" evidence="1">
    <location>
        <position position="410"/>
    </location>
</feature>
<name>A0ACB8R3U3_9AGAM</name>
<proteinExistence type="predicted"/>
<feature type="non-terminal residue" evidence="1">
    <location>
        <position position="1"/>
    </location>
</feature>
<accession>A0ACB8R3U3</accession>
<evidence type="ECO:0000313" key="1">
    <source>
        <dbReference type="EMBL" id="KAI0038658.1"/>
    </source>
</evidence>
<organism evidence="1 2">
    <name type="scientific">Auriscalpium vulgare</name>
    <dbReference type="NCBI Taxonomy" id="40419"/>
    <lineage>
        <taxon>Eukaryota</taxon>
        <taxon>Fungi</taxon>
        <taxon>Dikarya</taxon>
        <taxon>Basidiomycota</taxon>
        <taxon>Agaricomycotina</taxon>
        <taxon>Agaricomycetes</taxon>
        <taxon>Russulales</taxon>
        <taxon>Auriscalpiaceae</taxon>
        <taxon>Auriscalpium</taxon>
    </lineage>
</organism>
<reference evidence="1" key="2">
    <citation type="journal article" date="2022" name="New Phytol.">
        <title>Evolutionary transition to the ectomycorrhizal habit in the genomes of a hyperdiverse lineage of mushroom-forming fungi.</title>
        <authorList>
            <person name="Looney B."/>
            <person name="Miyauchi S."/>
            <person name="Morin E."/>
            <person name="Drula E."/>
            <person name="Courty P.E."/>
            <person name="Kohler A."/>
            <person name="Kuo A."/>
            <person name="LaButti K."/>
            <person name="Pangilinan J."/>
            <person name="Lipzen A."/>
            <person name="Riley R."/>
            <person name="Andreopoulos W."/>
            <person name="He G."/>
            <person name="Johnson J."/>
            <person name="Nolan M."/>
            <person name="Tritt A."/>
            <person name="Barry K.W."/>
            <person name="Grigoriev I.V."/>
            <person name="Nagy L.G."/>
            <person name="Hibbett D."/>
            <person name="Henrissat B."/>
            <person name="Matheny P.B."/>
            <person name="Labbe J."/>
            <person name="Martin F.M."/>
        </authorList>
    </citation>
    <scope>NUCLEOTIDE SEQUENCE</scope>
    <source>
        <strain evidence="1">FP105234-sp</strain>
    </source>
</reference>
<evidence type="ECO:0000313" key="2">
    <source>
        <dbReference type="Proteomes" id="UP000814033"/>
    </source>
</evidence>
<dbReference type="EMBL" id="MU276443">
    <property type="protein sequence ID" value="KAI0038658.1"/>
    <property type="molecule type" value="Genomic_DNA"/>
</dbReference>
<reference evidence="1" key="1">
    <citation type="submission" date="2021-02" db="EMBL/GenBank/DDBJ databases">
        <authorList>
            <consortium name="DOE Joint Genome Institute"/>
            <person name="Ahrendt S."/>
            <person name="Looney B.P."/>
            <person name="Miyauchi S."/>
            <person name="Morin E."/>
            <person name="Drula E."/>
            <person name="Courty P.E."/>
            <person name="Chicoki N."/>
            <person name="Fauchery L."/>
            <person name="Kohler A."/>
            <person name="Kuo A."/>
            <person name="Labutti K."/>
            <person name="Pangilinan J."/>
            <person name="Lipzen A."/>
            <person name="Riley R."/>
            <person name="Andreopoulos W."/>
            <person name="He G."/>
            <person name="Johnson J."/>
            <person name="Barry K.W."/>
            <person name="Grigoriev I.V."/>
            <person name="Nagy L."/>
            <person name="Hibbett D."/>
            <person name="Henrissat B."/>
            <person name="Matheny P.B."/>
            <person name="Labbe J."/>
            <person name="Martin F."/>
        </authorList>
    </citation>
    <scope>NUCLEOTIDE SEQUENCE</scope>
    <source>
        <strain evidence="1">FP105234-sp</strain>
    </source>
</reference>
<sequence>SDRLAFLNYLAGALSNTLATKLNSARTPLKALRDNEAALSARRNARAGLQSQISRIEHAQERGYEKRIAELKDQLAKAERDDDPSEKEHEILKRKALRESEELKFAALREYGEKLSLLSQASEAILTVLPSIPPTPPSSYSGTEQTGTIRATLQHALDNWKPGQTTLSSTAGGANLDRSHTRSFGETHAKELSAINTTDAPSPRSTPPQGVVSPSSPPVHPGLFAIPSERAATAQTAQPVPAPAPIPVQSLGAPTSPLSSSRPFGSATSPVNVPGKSFSPAINPAELNNSPAAIPAASPPPIANPNPDVPETKVPSVTPTVAETGVPVAAGEAGPGPASGSLHDIRASTSTSPRRASASLPYGVSPDTALGRAPSFGQASGYETAEQEKARLAQGGAAAGASAGASAAPT</sequence>
<dbReference type="Proteomes" id="UP000814033">
    <property type="component" value="Unassembled WGS sequence"/>
</dbReference>
<gene>
    <name evidence="1" type="ORF">FA95DRAFT_1551139</name>
</gene>
<protein>
    <submittedName>
        <fullName evidence="1">Uncharacterized protein</fullName>
    </submittedName>
</protein>
<keyword evidence="2" id="KW-1185">Reference proteome</keyword>
<comment type="caution">
    <text evidence="1">The sequence shown here is derived from an EMBL/GenBank/DDBJ whole genome shotgun (WGS) entry which is preliminary data.</text>
</comment>